<name>A0A834U7Z7_VESPE</name>
<dbReference type="GO" id="GO:0005634">
    <property type="term" value="C:nucleus"/>
    <property type="evidence" value="ECO:0007669"/>
    <property type="project" value="InterPro"/>
</dbReference>
<keyword evidence="1" id="KW-0863">Zinc-finger</keyword>
<feature type="domain" description="ZAD" evidence="2">
    <location>
        <begin position="11"/>
        <end position="86"/>
    </location>
</feature>
<feature type="binding site" evidence="1">
    <location>
        <position position="13"/>
    </location>
    <ligand>
        <name>Zn(2+)</name>
        <dbReference type="ChEBI" id="CHEBI:29105"/>
    </ligand>
</feature>
<dbReference type="AlphaFoldDB" id="A0A834U7Z7"/>
<keyword evidence="1" id="KW-0862">Zinc</keyword>
<feature type="binding site" evidence="1">
    <location>
        <position position="62"/>
    </location>
    <ligand>
        <name>Zn(2+)</name>
        <dbReference type="ChEBI" id="CHEBI:29105"/>
    </ligand>
</feature>
<keyword evidence="1" id="KW-0479">Metal-binding</keyword>
<sequence>MAMNEDFNFAELCRLCSLKSNHHLQIFDKEGEQRQLLFKIRSCIPAVITKEDALPKNICQRCVYKLDMFYEFRVSCMTTDTVLKNYADSLKNLAASVTNQSHSTKQNLDNSTLTQTREISGWVDGWVVGWLVGWLDGFYGLGWSVGRHCEE</sequence>
<dbReference type="Pfam" id="PF07776">
    <property type="entry name" value="zf-AD"/>
    <property type="match status" value="1"/>
</dbReference>
<dbReference type="SMART" id="SM00868">
    <property type="entry name" value="zf-AD"/>
    <property type="match status" value="1"/>
</dbReference>
<evidence type="ECO:0000256" key="1">
    <source>
        <dbReference type="PROSITE-ProRule" id="PRU01263"/>
    </source>
</evidence>
<dbReference type="Proteomes" id="UP000600918">
    <property type="component" value="Unassembled WGS sequence"/>
</dbReference>
<dbReference type="InterPro" id="IPR012934">
    <property type="entry name" value="Znf_AD"/>
</dbReference>
<comment type="caution">
    <text evidence="3">The sequence shown here is derived from an EMBL/GenBank/DDBJ whole genome shotgun (WGS) entry which is preliminary data.</text>
</comment>
<dbReference type="SUPFAM" id="SSF57716">
    <property type="entry name" value="Glucocorticoid receptor-like (DNA-binding domain)"/>
    <property type="match status" value="1"/>
</dbReference>
<dbReference type="PROSITE" id="PS51915">
    <property type="entry name" value="ZAD"/>
    <property type="match status" value="1"/>
</dbReference>
<dbReference type="PANTHER" id="PTHR39942">
    <property type="entry name" value="BCDNA.LD26519-RELATED"/>
    <property type="match status" value="1"/>
</dbReference>
<accession>A0A834U7Z7</accession>
<organism evidence="3 4">
    <name type="scientific">Vespula pensylvanica</name>
    <name type="common">Western yellow jacket</name>
    <name type="synonym">Wasp</name>
    <dbReference type="NCBI Taxonomy" id="30213"/>
    <lineage>
        <taxon>Eukaryota</taxon>
        <taxon>Metazoa</taxon>
        <taxon>Ecdysozoa</taxon>
        <taxon>Arthropoda</taxon>
        <taxon>Hexapoda</taxon>
        <taxon>Insecta</taxon>
        <taxon>Pterygota</taxon>
        <taxon>Neoptera</taxon>
        <taxon>Endopterygota</taxon>
        <taxon>Hymenoptera</taxon>
        <taxon>Apocrita</taxon>
        <taxon>Aculeata</taxon>
        <taxon>Vespoidea</taxon>
        <taxon>Vespidae</taxon>
        <taxon>Vespinae</taxon>
        <taxon>Vespula</taxon>
    </lineage>
</organism>
<dbReference type="GO" id="GO:0008270">
    <property type="term" value="F:zinc ion binding"/>
    <property type="evidence" value="ECO:0007669"/>
    <property type="project" value="UniProtKB-UniRule"/>
</dbReference>
<evidence type="ECO:0000313" key="3">
    <source>
        <dbReference type="EMBL" id="KAF7420503.1"/>
    </source>
</evidence>
<gene>
    <name evidence="3" type="ORF">H0235_010800</name>
</gene>
<keyword evidence="4" id="KW-1185">Reference proteome</keyword>
<protein>
    <recommendedName>
        <fullName evidence="2">ZAD domain-containing protein</fullName>
    </recommendedName>
</protein>
<evidence type="ECO:0000259" key="2">
    <source>
        <dbReference type="PROSITE" id="PS51915"/>
    </source>
</evidence>
<evidence type="ECO:0000313" key="4">
    <source>
        <dbReference type="Proteomes" id="UP000600918"/>
    </source>
</evidence>
<dbReference type="PANTHER" id="PTHR39942:SF1">
    <property type="entry name" value="BCDNA.LD26519-RELATED"/>
    <property type="match status" value="1"/>
</dbReference>
<proteinExistence type="predicted"/>
<feature type="binding site" evidence="1">
    <location>
        <position position="16"/>
    </location>
    <ligand>
        <name>Zn(2+)</name>
        <dbReference type="ChEBI" id="CHEBI:29105"/>
    </ligand>
</feature>
<dbReference type="EMBL" id="JACSDY010000009">
    <property type="protein sequence ID" value="KAF7420503.1"/>
    <property type="molecule type" value="Genomic_DNA"/>
</dbReference>
<dbReference type="Gene3D" id="3.40.1800.20">
    <property type="match status" value="1"/>
</dbReference>
<reference evidence="3" key="1">
    <citation type="journal article" date="2020" name="G3 (Bethesda)">
        <title>High-Quality Assemblies for Three Invasive Social Wasps from the &lt;i&gt;Vespula&lt;/i&gt; Genus.</title>
        <authorList>
            <person name="Harrop T.W.R."/>
            <person name="Guhlin J."/>
            <person name="McLaughlin G.M."/>
            <person name="Permina E."/>
            <person name="Stockwell P."/>
            <person name="Gilligan J."/>
            <person name="Le Lec M.F."/>
            <person name="Gruber M.A.M."/>
            <person name="Quinn O."/>
            <person name="Lovegrove M."/>
            <person name="Duncan E.J."/>
            <person name="Remnant E.J."/>
            <person name="Van Eeckhoven J."/>
            <person name="Graham B."/>
            <person name="Knapp R.A."/>
            <person name="Langford K.W."/>
            <person name="Kronenberg Z."/>
            <person name="Press M.O."/>
            <person name="Eacker S.M."/>
            <person name="Wilson-Rankin E.E."/>
            <person name="Purcell J."/>
            <person name="Lester P.J."/>
            <person name="Dearden P.K."/>
        </authorList>
    </citation>
    <scope>NUCLEOTIDE SEQUENCE</scope>
    <source>
        <strain evidence="3">Volc-1</strain>
    </source>
</reference>
<feature type="binding site" evidence="1">
    <location>
        <position position="59"/>
    </location>
    <ligand>
        <name>Zn(2+)</name>
        <dbReference type="ChEBI" id="CHEBI:29105"/>
    </ligand>
</feature>